<evidence type="ECO:0000313" key="3">
    <source>
        <dbReference type="Proteomes" id="UP001235094"/>
    </source>
</evidence>
<evidence type="ECO:0008006" key="4">
    <source>
        <dbReference type="Google" id="ProtNLM"/>
    </source>
</evidence>
<gene>
    <name evidence="2" type="ORF">QOZ99_002563</name>
</gene>
<name>A0ABU0LSL4_9HYPH</name>
<feature type="compositionally biased region" description="Basic and acidic residues" evidence="1">
    <location>
        <begin position="1"/>
        <end position="20"/>
    </location>
</feature>
<keyword evidence="3" id="KW-1185">Reference proteome</keyword>
<evidence type="ECO:0000313" key="2">
    <source>
        <dbReference type="EMBL" id="MDQ0511664.1"/>
    </source>
</evidence>
<dbReference type="Proteomes" id="UP001235094">
    <property type="component" value="Unassembled WGS sequence"/>
</dbReference>
<dbReference type="EMBL" id="JAUSVR010000007">
    <property type="protein sequence ID" value="MDQ0511664.1"/>
    <property type="molecule type" value="Genomic_DNA"/>
</dbReference>
<evidence type="ECO:0000256" key="1">
    <source>
        <dbReference type="SAM" id="MobiDB-lite"/>
    </source>
</evidence>
<accession>A0ABU0LSL4</accession>
<comment type="caution">
    <text evidence="2">The sequence shown here is derived from an EMBL/GenBank/DDBJ whole genome shotgun (WGS) entry which is preliminary data.</text>
</comment>
<protein>
    <recommendedName>
        <fullName evidence="4">Helicase XPB/Ssl2 N-terminal domain-containing protein</fullName>
    </recommendedName>
</protein>
<dbReference type="RefSeq" id="WP_306890356.1">
    <property type="nucleotide sequence ID" value="NZ_JAUSVR010000007.1"/>
</dbReference>
<feature type="region of interest" description="Disordered" evidence="1">
    <location>
        <begin position="1"/>
        <end position="23"/>
    </location>
</feature>
<reference evidence="2 3" key="1">
    <citation type="submission" date="2023-07" db="EMBL/GenBank/DDBJ databases">
        <title>Genomic Encyclopedia of Type Strains, Phase IV (KMG-IV): sequencing the most valuable type-strain genomes for metagenomic binning, comparative biology and taxonomic classification.</title>
        <authorList>
            <person name="Goeker M."/>
        </authorList>
    </citation>
    <scope>NUCLEOTIDE SEQUENCE [LARGE SCALE GENOMIC DNA]</scope>
    <source>
        <strain evidence="2 3">DSM 15561</strain>
    </source>
</reference>
<proteinExistence type="predicted"/>
<organism evidence="2 3">
    <name type="scientific">Ancylobacter amanitiformis</name>
    <dbReference type="NCBI Taxonomy" id="217069"/>
    <lineage>
        <taxon>Bacteria</taxon>
        <taxon>Pseudomonadati</taxon>
        <taxon>Pseudomonadota</taxon>
        <taxon>Alphaproteobacteria</taxon>
        <taxon>Hyphomicrobiales</taxon>
        <taxon>Xanthobacteraceae</taxon>
        <taxon>Ancylobacter</taxon>
    </lineage>
</organism>
<sequence length="435" mass="48363">MTAPHHEPGHTSDPWHDHKPTITKPPEAVFLDPWLTSSGDALRALVDGITSDITPSRRDAAERREQVVGNVVANLALLALSPHAATDGRLAVSTGKTRPTRYERQDYPQRHLGAIVEELAELGLLVRHPHVFKRLVTTIEPSPDFISRLAAHGVRLRDIGREDGGERLWLVARTGEKPFGNEPPPKVLIHYDDTEETRRLRGEVERINAFLSGVRMTKAGEQQAPLALHRRFLLRTPQAPHVWELNGRLQGAWWMNTPRAERHLIKIEGEDIADLDFQAMFATLAYLRVTGRLPDGDPYDISGLERHRAGAKLAMLSMLSRSSPMQRLSPELRDALPEGWDARRLVAAMAHRHPAIASCFGSDVGVELMAAESRILISALLELERQGIPAMPLHDGLQVRQFDKSVAMRAMQAVSKQVLGTALPVVEKPIVRPAT</sequence>